<dbReference type="InterPro" id="IPR016156">
    <property type="entry name" value="FAD/NAD-linked_Rdtase_dimer_sf"/>
</dbReference>
<comment type="similarity">
    <text evidence="1">Belongs to the class-I pyridine nucleotide-disulfide oxidoreductase family.</text>
</comment>
<dbReference type="Pfam" id="PF02852">
    <property type="entry name" value="Pyr_redox_dim"/>
    <property type="match status" value="1"/>
</dbReference>
<keyword evidence="3 5" id="KW-0274">FAD</keyword>
<evidence type="ECO:0000313" key="9">
    <source>
        <dbReference type="EMBL" id="MBB6327163.1"/>
    </source>
</evidence>
<evidence type="ECO:0000256" key="2">
    <source>
        <dbReference type="ARBA" id="ARBA00022630"/>
    </source>
</evidence>
<evidence type="ECO:0000256" key="4">
    <source>
        <dbReference type="PIRSR" id="PIRSR000350-2"/>
    </source>
</evidence>
<keyword evidence="2" id="KW-0285">Flavoprotein</keyword>
<feature type="binding site" evidence="5">
    <location>
        <position position="202"/>
    </location>
    <ligand>
        <name>NAD(+)</name>
        <dbReference type="ChEBI" id="CHEBI:57540"/>
    </ligand>
</feature>
<keyword evidence="9" id="KW-0670">Pyruvate</keyword>
<dbReference type="PRINTS" id="PR00368">
    <property type="entry name" value="FADPNR"/>
</dbReference>
<dbReference type="PANTHER" id="PTHR43014:SF2">
    <property type="entry name" value="MERCURIC REDUCTASE"/>
    <property type="match status" value="1"/>
</dbReference>
<evidence type="ECO:0000256" key="5">
    <source>
        <dbReference type="PIRSR" id="PIRSR000350-3"/>
    </source>
</evidence>
<protein>
    <submittedName>
        <fullName evidence="9">Pyruvate/2-oxoglutarate dehydrogenase complex dihydrolipoamide dehydrogenase (E3) component</fullName>
    </submittedName>
</protein>
<dbReference type="SUPFAM" id="SSF51905">
    <property type="entry name" value="FAD/NAD(P)-binding domain"/>
    <property type="match status" value="1"/>
</dbReference>
<dbReference type="SUPFAM" id="SSF55424">
    <property type="entry name" value="FAD/NAD-linked reductases, dimerisation (C-terminal) domain"/>
    <property type="match status" value="1"/>
</dbReference>
<feature type="active site" description="Proton acceptor" evidence="4">
    <location>
        <position position="444"/>
    </location>
</feature>
<keyword evidence="10" id="KW-1185">Reference proteome</keyword>
<dbReference type="Gene3D" id="3.30.390.30">
    <property type="match status" value="1"/>
</dbReference>
<accession>A0A841MJV5</accession>
<organism evidence="9 10">
    <name type="scientific">Algoriphagus iocasae</name>
    <dbReference type="NCBI Taxonomy" id="1836499"/>
    <lineage>
        <taxon>Bacteria</taxon>
        <taxon>Pseudomonadati</taxon>
        <taxon>Bacteroidota</taxon>
        <taxon>Cytophagia</taxon>
        <taxon>Cytophagales</taxon>
        <taxon>Cyclobacteriaceae</taxon>
        <taxon>Algoriphagus</taxon>
    </lineage>
</organism>
<feature type="disulfide bond" description="Redox-active" evidence="6">
    <location>
        <begin position="46"/>
        <end position="51"/>
    </location>
</feature>
<feature type="binding site" evidence="5">
    <location>
        <begin position="179"/>
        <end position="186"/>
    </location>
    <ligand>
        <name>NAD(+)</name>
        <dbReference type="ChEBI" id="CHEBI:57540"/>
    </ligand>
</feature>
<comment type="cofactor">
    <cofactor evidence="5">
        <name>FAD</name>
        <dbReference type="ChEBI" id="CHEBI:57692"/>
    </cofactor>
    <text evidence="5">Binds 1 FAD per subunit.</text>
</comment>
<name>A0A841MJV5_9BACT</name>
<feature type="binding site" evidence="5">
    <location>
        <position position="55"/>
    </location>
    <ligand>
        <name>FAD</name>
        <dbReference type="ChEBI" id="CHEBI:57692"/>
    </ligand>
</feature>
<dbReference type="GO" id="GO:0050660">
    <property type="term" value="F:flavin adenine dinucleotide binding"/>
    <property type="evidence" value="ECO:0007669"/>
    <property type="project" value="TreeGrafter"/>
</dbReference>
<reference evidence="9 10" key="1">
    <citation type="submission" date="2020-08" db="EMBL/GenBank/DDBJ databases">
        <title>Genomic Encyclopedia of Type Strains, Phase IV (KMG-IV): sequencing the most valuable type-strain genomes for metagenomic binning, comparative biology and taxonomic classification.</title>
        <authorList>
            <person name="Goeker M."/>
        </authorList>
    </citation>
    <scope>NUCLEOTIDE SEQUENCE [LARGE SCALE GENOMIC DNA]</scope>
    <source>
        <strain evidence="9 10">DSM 102044</strain>
    </source>
</reference>
<dbReference type="PANTHER" id="PTHR43014">
    <property type="entry name" value="MERCURIC REDUCTASE"/>
    <property type="match status" value="1"/>
</dbReference>
<dbReference type="InterPro" id="IPR004099">
    <property type="entry name" value="Pyr_nucl-diS_OxRdtase_dimer"/>
</dbReference>
<dbReference type="Proteomes" id="UP000588604">
    <property type="component" value="Unassembled WGS sequence"/>
</dbReference>
<feature type="domain" description="FAD/NAD(P)-binding" evidence="8">
    <location>
        <begin position="10"/>
        <end position="322"/>
    </location>
</feature>
<dbReference type="RefSeq" id="WP_184495857.1">
    <property type="nucleotide sequence ID" value="NZ_JACIJO010000002.1"/>
</dbReference>
<dbReference type="AlphaFoldDB" id="A0A841MJV5"/>
<dbReference type="PIRSF" id="PIRSF000350">
    <property type="entry name" value="Mercury_reductase_MerA"/>
    <property type="match status" value="1"/>
</dbReference>
<dbReference type="PRINTS" id="PR00411">
    <property type="entry name" value="PNDRDTASEI"/>
</dbReference>
<dbReference type="Pfam" id="PF07992">
    <property type="entry name" value="Pyr_redox_2"/>
    <property type="match status" value="1"/>
</dbReference>
<evidence type="ECO:0000313" key="10">
    <source>
        <dbReference type="Proteomes" id="UP000588604"/>
    </source>
</evidence>
<evidence type="ECO:0000259" key="8">
    <source>
        <dbReference type="Pfam" id="PF07992"/>
    </source>
</evidence>
<feature type="binding site" evidence="5">
    <location>
        <position position="311"/>
    </location>
    <ligand>
        <name>FAD</name>
        <dbReference type="ChEBI" id="CHEBI:57692"/>
    </ligand>
</feature>
<evidence type="ECO:0000256" key="1">
    <source>
        <dbReference type="ARBA" id="ARBA00007532"/>
    </source>
</evidence>
<evidence type="ECO:0000256" key="3">
    <source>
        <dbReference type="ARBA" id="ARBA00022827"/>
    </source>
</evidence>
<feature type="domain" description="Pyridine nucleotide-disulphide oxidoreductase dimerisation" evidence="7">
    <location>
        <begin position="349"/>
        <end position="453"/>
    </location>
</feature>
<dbReference type="EMBL" id="JACIJO010000002">
    <property type="protein sequence ID" value="MBB6327163.1"/>
    <property type="molecule type" value="Genomic_DNA"/>
</dbReference>
<keyword evidence="5" id="KW-0547">Nucleotide-binding</keyword>
<dbReference type="InterPro" id="IPR036188">
    <property type="entry name" value="FAD/NAD-bd_sf"/>
</dbReference>
<dbReference type="InterPro" id="IPR023753">
    <property type="entry name" value="FAD/NAD-binding_dom"/>
</dbReference>
<sequence>MKDAKKQSFDAIIIGSGQAGNPLAFALAGQNLKVALIEKGRFGGTCVNTGCTPTKAYVASARRAWELKNASDLGIPNPKLEKIDLRKVKERKDKIVAGSHDGLVDSLRKEKLITTFQAKGFFLDQTTVQAGSAILTVPKIFINVGTRPRIPEGFENVNFLTNESLLELEEIPYHLLIVGGSYIGLEFAQIFRRLGSKVTIIEMSDRLISKEDPSISERIREILESEGIKVLCNSHCLEGKNNPDGGVRVLMNCGGEQKQASGSHLLLATGRQSNMDLVNPESAGLAIDKKGFVEVNDHLETNVKGIYALGDCNGKGAFTHTSYHDFEILQNQLFGDKSKKVSDRILNYALYTDPPLGRVGMTLSQAKNSGKEILYAEMEMSQINRAREKGETKGKMEVIVDSKTEQILGAAVLGVGGDEIIGLFITAIYGKLSYKTLMNSVQTHPTVSELIPTLLQQLKPIKANS</sequence>
<dbReference type="Gene3D" id="3.50.50.60">
    <property type="entry name" value="FAD/NAD(P)-binding domain"/>
    <property type="match status" value="2"/>
</dbReference>
<gene>
    <name evidence="9" type="ORF">FHS59_002791</name>
</gene>
<evidence type="ECO:0000256" key="6">
    <source>
        <dbReference type="PIRSR" id="PIRSR000350-4"/>
    </source>
</evidence>
<keyword evidence="5" id="KW-0520">NAD</keyword>
<feature type="binding site" evidence="5">
    <location>
        <position position="270"/>
    </location>
    <ligand>
        <name>NAD(+)</name>
        <dbReference type="ChEBI" id="CHEBI:57540"/>
    </ligand>
</feature>
<evidence type="ECO:0000259" key="7">
    <source>
        <dbReference type="Pfam" id="PF02852"/>
    </source>
</evidence>
<comment type="caution">
    <text evidence="9">The sequence shown here is derived from an EMBL/GenBank/DDBJ whole genome shotgun (WGS) entry which is preliminary data.</text>
</comment>
<dbReference type="InterPro" id="IPR001100">
    <property type="entry name" value="Pyr_nuc-diS_OxRdtase"/>
</dbReference>
<proteinExistence type="inferred from homology"/>
<dbReference type="GO" id="GO:0003955">
    <property type="term" value="F:NAD(P)H dehydrogenase (quinone) activity"/>
    <property type="evidence" value="ECO:0007669"/>
    <property type="project" value="TreeGrafter"/>
</dbReference>
<feature type="binding site" evidence="5">
    <location>
        <position position="120"/>
    </location>
    <ligand>
        <name>FAD</name>
        <dbReference type="ChEBI" id="CHEBI:57692"/>
    </ligand>
</feature>